<evidence type="ECO:0000256" key="3">
    <source>
        <dbReference type="ARBA" id="ARBA00022692"/>
    </source>
</evidence>
<dbReference type="Proteomes" id="UP000008141">
    <property type="component" value="Unassembled WGS sequence"/>
</dbReference>
<evidence type="ECO:0000259" key="8">
    <source>
        <dbReference type="Pfam" id="PF01061"/>
    </source>
</evidence>
<evidence type="ECO:0000256" key="1">
    <source>
        <dbReference type="ARBA" id="ARBA00004141"/>
    </source>
</evidence>
<reference evidence="9 10" key="1">
    <citation type="journal article" date="2010" name="Plant Cell">
        <title>The Chlorella variabilis NC64A genome reveals adaptation to photosymbiosis, coevolution with viruses, and cryptic sex.</title>
        <authorList>
            <person name="Blanc G."/>
            <person name="Duncan G."/>
            <person name="Agarkova I."/>
            <person name="Borodovsky M."/>
            <person name="Gurnon J."/>
            <person name="Kuo A."/>
            <person name="Lindquist E."/>
            <person name="Lucas S."/>
            <person name="Pangilinan J."/>
            <person name="Polle J."/>
            <person name="Salamov A."/>
            <person name="Terry A."/>
            <person name="Yamada T."/>
            <person name="Dunigan D.D."/>
            <person name="Grigoriev I.V."/>
            <person name="Claverie J.M."/>
            <person name="Van Etten J.L."/>
        </authorList>
    </citation>
    <scope>NUCLEOTIDE SEQUENCE [LARGE SCALE GENOMIC DNA]</scope>
    <source>
        <strain evidence="9 10">NC64A</strain>
    </source>
</reference>
<feature type="domain" description="ABC-2 type transporter transmembrane" evidence="8">
    <location>
        <begin position="3"/>
        <end position="106"/>
    </location>
</feature>
<dbReference type="GO" id="GO:0016020">
    <property type="term" value="C:membrane"/>
    <property type="evidence" value="ECO:0007669"/>
    <property type="project" value="UniProtKB-SubCell"/>
</dbReference>
<dbReference type="InterPro" id="IPR013525">
    <property type="entry name" value="ABC2_TM"/>
</dbReference>
<feature type="transmembrane region" description="Helical" evidence="6">
    <location>
        <begin position="89"/>
        <end position="107"/>
    </location>
</feature>
<dbReference type="GO" id="GO:0140359">
    <property type="term" value="F:ABC-type transporter activity"/>
    <property type="evidence" value="ECO:0007669"/>
    <property type="project" value="InterPro"/>
</dbReference>
<dbReference type="PANTHER" id="PTHR19241">
    <property type="entry name" value="ATP-BINDING CASSETTE TRANSPORTER"/>
    <property type="match status" value="1"/>
</dbReference>
<feature type="transmembrane region" description="Helical" evidence="6">
    <location>
        <begin position="49"/>
        <end position="68"/>
    </location>
</feature>
<dbReference type="InParanoid" id="E1ZF18"/>
<name>E1ZF18_CHLVA</name>
<protein>
    <recommendedName>
        <fullName evidence="8">ABC-2 type transporter transmembrane domain-containing protein</fullName>
    </recommendedName>
</protein>
<accession>E1ZF18</accession>
<evidence type="ECO:0000256" key="2">
    <source>
        <dbReference type="ARBA" id="ARBA00022448"/>
    </source>
</evidence>
<keyword evidence="5 6" id="KW-0472">Membrane</keyword>
<organism evidence="10">
    <name type="scientific">Chlorella variabilis</name>
    <name type="common">Green alga</name>
    <dbReference type="NCBI Taxonomy" id="554065"/>
    <lineage>
        <taxon>Eukaryota</taxon>
        <taxon>Viridiplantae</taxon>
        <taxon>Chlorophyta</taxon>
        <taxon>core chlorophytes</taxon>
        <taxon>Trebouxiophyceae</taxon>
        <taxon>Chlorellales</taxon>
        <taxon>Chlorellaceae</taxon>
        <taxon>Chlorella clade</taxon>
        <taxon>Chlorella</taxon>
    </lineage>
</organism>
<feature type="chain" id="PRO_5003155700" description="ABC-2 type transporter transmembrane domain-containing protein" evidence="7">
    <location>
        <begin position="20"/>
        <end position="110"/>
    </location>
</feature>
<evidence type="ECO:0000256" key="7">
    <source>
        <dbReference type="SAM" id="SignalP"/>
    </source>
</evidence>
<evidence type="ECO:0000256" key="6">
    <source>
        <dbReference type="SAM" id="Phobius"/>
    </source>
</evidence>
<dbReference type="GeneID" id="17354867"/>
<keyword evidence="2" id="KW-0813">Transport</keyword>
<dbReference type="eggNOG" id="KOG0065">
    <property type="taxonomic scope" value="Eukaryota"/>
</dbReference>
<dbReference type="Pfam" id="PF01061">
    <property type="entry name" value="ABC2_membrane"/>
    <property type="match status" value="1"/>
</dbReference>
<keyword evidence="4 6" id="KW-1133">Transmembrane helix</keyword>
<keyword evidence="3 6" id="KW-0812">Transmembrane</keyword>
<dbReference type="RefSeq" id="XP_005847693.1">
    <property type="nucleotide sequence ID" value="XM_005847631.1"/>
</dbReference>
<feature type="signal peptide" evidence="7">
    <location>
        <begin position="1"/>
        <end position="19"/>
    </location>
</feature>
<keyword evidence="10" id="KW-1185">Reference proteome</keyword>
<evidence type="ECO:0000256" key="5">
    <source>
        <dbReference type="ARBA" id="ARBA00023136"/>
    </source>
</evidence>
<dbReference type="KEGG" id="cvr:CHLNCDRAFT_134125"/>
<dbReference type="EMBL" id="GL433844">
    <property type="protein sequence ID" value="EFN55591.1"/>
    <property type="molecule type" value="Genomic_DNA"/>
</dbReference>
<evidence type="ECO:0000313" key="9">
    <source>
        <dbReference type="EMBL" id="EFN55591.1"/>
    </source>
</evidence>
<evidence type="ECO:0000313" key="10">
    <source>
        <dbReference type="Proteomes" id="UP000008141"/>
    </source>
</evidence>
<proteinExistence type="predicted"/>
<keyword evidence="7" id="KW-0732">Signal</keyword>
<evidence type="ECO:0000256" key="4">
    <source>
        <dbReference type="ARBA" id="ARBA00022989"/>
    </source>
</evidence>
<dbReference type="AlphaFoldDB" id="E1ZF18"/>
<dbReference type="GO" id="GO:0071944">
    <property type="term" value="C:cell periphery"/>
    <property type="evidence" value="ECO:0007669"/>
    <property type="project" value="UniProtKB-ARBA"/>
</dbReference>
<gene>
    <name evidence="9" type="ORF">CHLNCDRAFT_134125</name>
</gene>
<comment type="subcellular location">
    <subcellularLocation>
        <location evidence="1">Membrane</location>
        <topology evidence="1">Multi-pass membrane protein</topology>
    </subcellularLocation>
</comment>
<sequence>MDLIFVLIVFLGMFKCMTMQPVVGAERTVCYRERSSSYSPAAYAVASRVVELPYLLVQASLMVTITYWELAASRKMEGSGSQMAGFELVAWKFFYFLLLYFFSLTMVDPY</sequence>